<feature type="domain" description="ATP-grasp" evidence="2">
    <location>
        <begin position="228"/>
        <end position="285"/>
    </location>
</feature>
<keyword evidence="1" id="KW-0067">ATP-binding</keyword>
<keyword evidence="3" id="KW-0436">Ligase</keyword>
<dbReference type="GO" id="GO:0046872">
    <property type="term" value="F:metal ion binding"/>
    <property type="evidence" value="ECO:0007669"/>
    <property type="project" value="InterPro"/>
</dbReference>
<dbReference type="GO" id="GO:0005524">
    <property type="term" value="F:ATP binding"/>
    <property type="evidence" value="ECO:0007669"/>
    <property type="project" value="UniProtKB-UniRule"/>
</dbReference>
<keyword evidence="4" id="KW-1185">Reference proteome</keyword>
<dbReference type="OrthoDB" id="5572734at2"/>
<comment type="caution">
    <text evidence="3">The sequence shown here is derived from an EMBL/GenBank/DDBJ whole genome shotgun (WGS) entry which is preliminary data.</text>
</comment>
<dbReference type="EMBL" id="QPJY01000005">
    <property type="protein sequence ID" value="RCX30222.1"/>
    <property type="molecule type" value="Genomic_DNA"/>
</dbReference>
<dbReference type="SUPFAM" id="SSF56059">
    <property type="entry name" value="Glutathione synthetase ATP-binding domain-like"/>
    <property type="match status" value="1"/>
</dbReference>
<gene>
    <name evidence="3" type="ORF">DFQ59_10554</name>
</gene>
<dbReference type="InterPro" id="IPR011761">
    <property type="entry name" value="ATP-grasp"/>
</dbReference>
<evidence type="ECO:0000313" key="3">
    <source>
        <dbReference type="EMBL" id="RCX30222.1"/>
    </source>
</evidence>
<keyword evidence="1" id="KW-0547">Nucleotide-binding</keyword>
<dbReference type="GO" id="GO:0016874">
    <property type="term" value="F:ligase activity"/>
    <property type="evidence" value="ECO:0007669"/>
    <property type="project" value="UniProtKB-KW"/>
</dbReference>
<dbReference type="Pfam" id="PF02655">
    <property type="entry name" value="ATP-grasp_3"/>
    <property type="match status" value="1"/>
</dbReference>
<evidence type="ECO:0000313" key="4">
    <source>
        <dbReference type="Proteomes" id="UP000252707"/>
    </source>
</evidence>
<dbReference type="InterPro" id="IPR003806">
    <property type="entry name" value="ATP-grasp_PylC-type"/>
</dbReference>
<dbReference type="AlphaFoldDB" id="A0A369C883"/>
<dbReference type="PROSITE" id="PS50975">
    <property type="entry name" value="ATP_GRASP"/>
    <property type="match status" value="1"/>
</dbReference>
<dbReference type="PIRSF" id="PIRSF016817">
    <property type="entry name" value="UCP016817_carboligase"/>
    <property type="match status" value="1"/>
</dbReference>
<dbReference type="InterPro" id="IPR016677">
    <property type="entry name" value="UCP016817_carboligase"/>
</dbReference>
<protein>
    <submittedName>
        <fullName evidence="3">Putative ATP-grasp superfamily ATP-dependent carboligase</fullName>
    </submittedName>
</protein>
<dbReference type="Proteomes" id="UP000252707">
    <property type="component" value="Unassembled WGS sequence"/>
</dbReference>
<evidence type="ECO:0000256" key="1">
    <source>
        <dbReference type="PROSITE-ProRule" id="PRU00409"/>
    </source>
</evidence>
<reference evidence="3 4" key="1">
    <citation type="submission" date="2018-07" db="EMBL/GenBank/DDBJ databases">
        <title>Genomic Encyclopedia of Type Strains, Phase IV (KMG-IV): sequencing the most valuable type-strain genomes for metagenomic binning, comparative biology and taxonomic classification.</title>
        <authorList>
            <person name="Goeker M."/>
        </authorList>
    </citation>
    <scope>NUCLEOTIDE SEQUENCE [LARGE SCALE GENOMIC DNA]</scope>
    <source>
        <strain evidence="3 4">DSM 26407</strain>
    </source>
</reference>
<dbReference type="Gene3D" id="3.30.470.20">
    <property type="entry name" value="ATP-grasp fold, B domain"/>
    <property type="match status" value="1"/>
</dbReference>
<sequence length="376" mass="39729">MGCATDNAPLLLAATSARALAQSARRGGFAVRVLDRFGDLDTRAAADGFALWPETAGAVALARLGRALDPAAALVYGAGFEGAAESLRALAAGRRLYGNAPEVLERLGEPRALFELFALLRIPHPEVRFRPPRRLDGWLCKDAGGCGGMGVGPARVQAGCPAGRYWQRRLNGPVHSLLFLADGERLQVVGWNRLDACRIDHGHPYAYAGACGRAAPPAHLRGAALRHARRLVRALGLVGLNGIDFIVAGARVRLLELNPRPGASFALYDADWPGGLLRAHVGACGGRLPVAGRTPPGPARAQRVLYAAVETRIPPDFHWPEWCADLPRPGSAVAAGEPVCSVLAEAPTAGAARHQGARRVARLRRLLGHAGCRRAA</sequence>
<proteinExistence type="predicted"/>
<evidence type="ECO:0000259" key="2">
    <source>
        <dbReference type="PROSITE" id="PS50975"/>
    </source>
</evidence>
<accession>A0A369C883</accession>
<name>A0A369C883_9GAMM</name>
<dbReference type="RefSeq" id="WP_114279835.1">
    <property type="nucleotide sequence ID" value="NZ_QPJY01000005.1"/>
</dbReference>
<organism evidence="3 4">
    <name type="scientific">Thioalbus denitrificans</name>
    <dbReference type="NCBI Taxonomy" id="547122"/>
    <lineage>
        <taxon>Bacteria</taxon>
        <taxon>Pseudomonadati</taxon>
        <taxon>Pseudomonadota</taxon>
        <taxon>Gammaproteobacteria</taxon>
        <taxon>Chromatiales</taxon>
        <taxon>Ectothiorhodospiraceae</taxon>
        <taxon>Thioalbus</taxon>
    </lineage>
</organism>